<dbReference type="CDD" id="cd15457">
    <property type="entry name" value="NADAR"/>
    <property type="match status" value="1"/>
</dbReference>
<evidence type="ECO:0000256" key="1">
    <source>
        <dbReference type="SAM" id="MobiDB-lite"/>
    </source>
</evidence>
<dbReference type="EMBL" id="JAPDMQ010000884">
    <property type="protein sequence ID" value="KAK0519896.1"/>
    <property type="molecule type" value="Genomic_DNA"/>
</dbReference>
<protein>
    <recommendedName>
        <fullName evidence="2">NADAR domain-containing protein</fullName>
    </recommendedName>
</protein>
<dbReference type="SUPFAM" id="SSF143990">
    <property type="entry name" value="YbiA-like"/>
    <property type="match status" value="1"/>
</dbReference>
<name>A0AAN6G8N9_9BASI</name>
<dbReference type="AlphaFoldDB" id="A0AAN6G8N9"/>
<dbReference type="NCBIfam" id="TIGR02464">
    <property type="entry name" value="ribofla_fusion"/>
    <property type="match status" value="1"/>
</dbReference>
<comment type="caution">
    <text evidence="3">The sequence shown here is derived from an EMBL/GenBank/DDBJ whole genome shotgun (WGS) entry which is preliminary data.</text>
</comment>
<evidence type="ECO:0000313" key="3">
    <source>
        <dbReference type="EMBL" id="KAK0519896.1"/>
    </source>
</evidence>
<feature type="compositionally biased region" description="Polar residues" evidence="1">
    <location>
        <begin position="78"/>
        <end position="92"/>
    </location>
</feature>
<dbReference type="Pfam" id="PF08719">
    <property type="entry name" value="NADAR"/>
    <property type="match status" value="1"/>
</dbReference>
<evidence type="ECO:0000313" key="4">
    <source>
        <dbReference type="Proteomes" id="UP001176521"/>
    </source>
</evidence>
<gene>
    <name evidence="3" type="ORF">OC842_007284</name>
</gene>
<proteinExistence type="predicted"/>
<accession>A0AAN6G8N9</accession>
<feature type="domain" description="NADAR" evidence="2">
    <location>
        <begin position="117"/>
        <end position="258"/>
    </location>
</feature>
<feature type="region of interest" description="Disordered" evidence="1">
    <location>
        <begin position="1"/>
        <end position="94"/>
    </location>
</feature>
<keyword evidence="4" id="KW-1185">Reference proteome</keyword>
<dbReference type="InterPro" id="IPR012816">
    <property type="entry name" value="NADAR"/>
</dbReference>
<evidence type="ECO:0000259" key="2">
    <source>
        <dbReference type="Pfam" id="PF08719"/>
    </source>
</evidence>
<reference evidence="3" key="1">
    <citation type="journal article" date="2023" name="PhytoFront">
        <title>Draft Genome Resources of Seven Strains of Tilletia horrida, Causal Agent of Kernel Smut of Rice.</title>
        <authorList>
            <person name="Khanal S."/>
            <person name="Antony Babu S."/>
            <person name="Zhou X.G."/>
        </authorList>
    </citation>
    <scope>NUCLEOTIDE SEQUENCE</scope>
    <source>
        <strain evidence="3">TX3</strain>
    </source>
</reference>
<dbReference type="Gene3D" id="1.10.357.40">
    <property type="entry name" value="YbiA-like"/>
    <property type="match status" value="1"/>
</dbReference>
<sequence>MAAPQLASNGADDGTGSGFWLKNPFAKMRAPRRASAPLVDNDPAGLHAEEHVDDDAGAAPPRTLKLNGPSRSGRETPLSASVQASPLLQPQDQPLGASQLEEEIEELQDEVPSKIEFFAPSQPYYWLSNAAAYEVVLDGIKYPTAEHCFQSLKFLPHRPEVARKVRKASTPSEAVRTARKHTADVQRGWRRDGLNLVAMRRVMLLKFSQHSDLRKALLSTGEAQLVNAAPTDVFWGNGGGRGRNEFGKALVGVREALRSIDRLGAGSGAITV</sequence>
<organism evidence="3 4">
    <name type="scientific">Tilletia horrida</name>
    <dbReference type="NCBI Taxonomy" id="155126"/>
    <lineage>
        <taxon>Eukaryota</taxon>
        <taxon>Fungi</taxon>
        <taxon>Dikarya</taxon>
        <taxon>Basidiomycota</taxon>
        <taxon>Ustilaginomycotina</taxon>
        <taxon>Exobasidiomycetes</taxon>
        <taxon>Tilletiales</taxon>
        <taxon>Tilletiaceae</taxon>
        <taxon>Tilletia</taxon>
    </lineage>
</organism>
<dbReference type="Proteomes" id="UP001176521">
    <property type="component" value="Unassembled WGS sequence"/>
</dbReference>
<dbReference type="InterPro" id="IPR037238">
    <property type="entry name" value="YbiA-like_sf"/>
</dbReference>